<dbReference type="Proteomes" id="UP000529783">
    <property type="component" value="Unassembled WGS sequence"/>
</dbReference>
<name>A0A7Y9JI30_9ACTN</name>
<reference evidence="1 2" key="1">
    <citation type="submission" date="2020-07" db="EMBL/GenBank/DDBJ databases">
        <title>Sequencing the genomes of 1000 actinobacteria strains.</title>
        <authorList>
            <person name="Klenk H.-P."/>
        </authorList>
    </citation>
    <scope>NUCLEOTIDE SEQUENCE [LARGE SCALE GENOMIC DNA]</scope>
    <source>
        <strain evidence="1 2">DSM 40398</strain>
    </source>
</reference>
<comment type="caution">
    <text evidence="1">The sequence shown here is derived from an EMBL/GenBank/DDBJ whole genome shotgun (WGS) entry which is preliminary data.</text>
</comment>
<protein>
    <submittedName>
        <fullName evidence="1">Uncharacterized protein</fullName>
    </submittedName>
</protein>
<evidence type="ECO:0000313" key="2">
    <source>
        <dbReference type="Proteomes" id="UP000529783"/>
    </source>
</evidence>
<proteinExistence type="predicted"/>
<dbReference type="RefSeq" id="WP_179844994.1">
    <property type="nucleotide sequence ID" value="NZ_JACCBA010000001.1"/>
</dbReference>
<dbReference type="EMBL" id="JACCBA010000001">
    <property type="protein sequence ID" value="NYD48009.1"/>
    <property type="molecule type" value="Genomic_DNA"/>
</dbReference>
<organism evidence="1 2">
    <name type="scientific">Actinomadura luteofluorescens</name>
    <dbReference type="NCBI Taxonomy" id="46163"/>
    <lineage>
        <taxon>Bacteria</taxon>
        <taxon>Bacillati</taxon>
        <taxon>Actinomycetota</taxon>
        <taxon>Actinomycetes</taxon>
        <taxon>Streptosporangiales</taxon>
        <taxon>Thermomonosporaceae</taxon>
        <taxon>Actinomadura</taxon>
    </lineage>
</organism>
<keyword evidence="2" id="KW-1185">Reference proteome</keyword>
<gene>
    <name evidence="1" type="ORF">BJY14_003992</name>
</gene>
<evidence type="ECO:0000313" key="1">
    <source>
        <dbReference type="EMBL" id="NYD48009.1"/>
    </source>
</evidence>
<accession>A0A7Y9JI30</accession>
<sequence>MPARYASSHRLLQAGAVGALTVAAVSLLPAGGSPGNAATATRLRTLATYQVVTGDPVTVGPGKGQGAFAKCPAGTVVLGGGESNTVLLPTGIELVSSNPDIYDNGWRTSFVNTSTLLNATVRTQAICAGGIPGYRFSYLQDQLIPRGRVRREFNYTCPAGTVTLAGGSDGTQGLRLLDSYPGASNDWVTTVFNTALNSDLHTTLYNVCGTGITRSLEVGEGVSLSKGGRAHASLTCPAGTKVLSGGGENTPRGSNMITDTFPSSDGRTWTVYVKNVIDDNSWMRVRAFCAT</sequence>
<dbReference type="AlphaFoldDB" id="A0A7Y9JI30"/>